<dbReference type="GO" id="GO:0000307">
    <property type="term" value="C:cyclin-dependent protein kinase holoenzyme complex"/>
    <property type="evidence" value="ECO:0007669"/>
    <property type="project" value="TreeGrafter"/>
</dbReference>
<dbReference type="EMBL" id="JAEUBG010003758">
    <property type="protein sequence ID" value="KAH3682363.1"/>
    <property type="molecule type" value="Genomic_DNA"/>
</dbReference>
<gene>
    <name evidence="2" type="ORF">WICPIJ_006677</name>
</gene>
<dbReference type="Gene3D" id="1.10.472.10">
    <property type="entry name" value="Cyclin-like"/>
    <property type="match status" value="1"/>
</dbReference>
<organism evidence="2 3">
    <name type="scientific">Wickerhamomyces pijperi</name>
    <name type="common">Yeast</name>
    <name type="synonym">Pichia pijperi</name>
    <dbReference type="NCBI Taxonomy" id="599730"/>
    <lineage>
        <taxon>Eukaryota</taxon>
        <taxon>Fungi</taxon>
        <taxon>Dikarya</taxon>
        <taxon>Ascomycota</taxon>
        <taxon>Saccharomycotina</taxon>
        <taxon>Saccharomycetes</taxon>
        <taxon>Phaffomycetales</taxon>
        <taxon>Wickerhamomycetaceae</taxon>
        <taxon>Wickerhamomyces</taxon>
    </lineage>
</organism>
<dbReference type="PANTHER" id="PTHR15615:SF27">
    <property type="entry name" value="PHO85 CYCLIN CLG1"/>
    <property type="match status" value="1"/>
</dbReference>
<comment type="caution">
    <text evidence="2">The sequence shown here is derived from an EMBL/GenBank/DDBJ whole genome shotgun (WGS) entry which is preliminary data.</text>
</comment>
<keyword evidence="3" id="KW-1185">Reference proteome</keyword>
<dbReference type="PANTHER" id="PTHR15615">
    <property type="match status" value="1"/>
</dbReference>
<accession>A0A9P8Q199</accession>
<reference evidence="2" key="2">
    <citation type="submission" date="2021-01" db="EMBL/GenBank/DDBJ databases">
        <authorList>
            <person name="Schikora-Tamarit M.A."/>
        </authorList>
    </citation>
    <scope>NUCLEOTIDE SEQUENCE</scope>
    <source>
        <strain evidence="2">CBS2887</strain>
    </source>
</reference>
<evidence type="ECO:0000256" key="1">
    <source>
        <dbReference type="SAM" id="Coils"/>
    </source>
</evidence>
<dbReference type="OrthoDB" id="244495at2759"/>
<reference evidence="2" key="1">
    <citation type="journal article" date="2021" name="Open Biol.">
        <title>Shared evolutionary footprints suggest mitochondrial oxidative damage underlies multiple complex I losses in fungi.</title>
        <authorList>
            <person name="Schikora-Tamarit M.A."/>
            <person name="Marcet-Houben M."/>
            <person name="Nosek J."/>
            <person name="Gabaldon T."/>
        </authorList>
    </citation>
    <scope>NUCLEOTIDE SEQUENCE</scope>
    <source>
        <strain evidence="2">CBS2887</strain>
    </source>
</reference>
<protein>
    <recommendedName>
        <fullName evidence="4">Cyclin N-terminal domain-containing protein</fullName>
    </recommendedName>
</protein>
<keyword evidence="1" id="KW-0175">Coiled coil</keyword>
<dbReference type="GO" id="GO:0005634">
    <property type="term" value="C:nucleus"/>
    <property type="evidence" value="ECO:0007669"/>
    <property type="project" value="TreeGrafter"/>
</dbReference>
<feature type="coiled-coil region" evidence="1">
    <location>
        <begin position="249"/>
        <end position="276"/>
    </location>
</feature>
<sequence>MASVYNTYQNSSLGMMETSNPNHNYYQGQQARGYPYHNQNAAVNMSYGYAYNNGGAAVAAAAAAAPAAAPVYYGQPQAQAQAQQQPAAEPQVTGGVSSVLDYDLDIMSKFTTYLAFRLFDRKDTGNTQFVASLKSVLSSVRLPLSSLILSNYFLLEKFELDSTLFQAHGNELEKIYEFIVISLILANKANDDNTFTNKSWSCATGLPIQAINKTEVQWLGAMGYRLHNTKMERYNELMLQFEKYTTSVKNHEMEQMALMEAKARQLQAQAQSVQHSINPVYYRPYAYSNTRESQPKNGSLSIGNGYSRENFYSHRKNYSIDQSTVGSQYYGQAQTPSSSSNAASTTTASPYYNSYCLKSGSYQVDAYCSCSYCLAGSSSNAYSNGGSNMNWRQHYYNNKDVSC</sequence>
<evidence type="ECO:0000313" key="2">
    <source>
        <dbReference type="EMBL" id="KAH3682363.1"/>
    </source>
</evidence>
<name>A0A9P8Q199_WICPI</name>
<evidence type="ECO:0000313" key="3">
    <source>
        <dbReference type="Proteomes" id="UP000774326"/>
    </source>
</evidence>
<dbReference type="CDD" id="cd20557">
    <property type="entry name" value="CYCLIN_ScPCL1-like"/>
    <property type="match status" value="1"/>
</dbReference>
<evidence type="ECO:0008006" key="4">
    <source>
        <dbReference type="Google" id="ProtNLM"/>
    </source>
</evidence>
<dbReference type="GO" id="GO:0019901">
    <property type="term" value="F:protein kinase binding"/>
    <property type="evidence" value="ECO:0007669"/>
    <property type="project" value="InterPro"/>
</dbReference>
<dbReference type="InterPro" id="IPR013922">
    <property type="entry name" value="Cyclin_PHO80-like"/>
</dbReference>
<dbReference type="AlphaFoldDB" id="A0A9P8Q199"/>
<proteinExistence type="predicted"/>
<dbReference type="GO" id="GO:0016538">
    <property type="term" value="F:cyclin-dependent protein serine/threonine kinase regulator activity"/>
    <property type="evidence" value="ECO:0007669"/>
    <property type="project" value="TreeGrafter"/>
</dbReference>
<dbReference type="Proteomes" id="UP000774326">
    <property type="component" value="Unassembled WGS sequence"/>
</dbReference>